<comment type="caution">
    <text evidence="1">The sequence shown here is derived from an EMBL/GenBank/DDBJ whole genome shotgun (WGS) entry which is preliminary data.</text>
</comment>
<organism evidence="1 2">
    <name type="scientific">Prorocentrum cordatum</name>
    <dbReference type="NCBI Taxonomy" id="2364126"/>
    <lineage>
        <taxon>Eukaryota</taxon>
        <taxon>Sar</taxon>
        <taxon>Alveolata</taxon>
        <taxon>Dinophyceae</taxon>
        <taxon>Prorocentrales</taxon>
        <taxon>Prorocentraceae</taxon>
        <taxon>Prorocentrum</taxon>
    </lineage>
</organism>
<evidence type="ECO:0008006" key="3">
    <source>
        <dbReference type="Google" id="ProtNLM"/>
    </source>
</evidence>
<protein>
    <recommendedName>
        <fullName evidence="3">Secreted protein</fullName>
    </recommendedName>
</protein>
<name>A0ABN9RN80_9DINO</name>
<evidence type="ECO:0000313" key="2">
    <source>
        <dbReference type="Proteomes" id="UP001189429"/>
    </source>
</evidence>
<proteinExistence type="predicted"/>
<dbReference type="EMBL" id="CAUYUJ010007302">
    <property type="protein sequence ID" value="CAK0820229.1"/>
    <property type="molecule type" value="Genomic_DNA"/>
</dbReference>
<sequence length="99" mass="10838">MQTHLIPSLSAARSQAPDAETLRTATAACLRCCISFVLTLPSSCLVRGPRTALAVHGCPLHSQVWVDVPHAFSTRRRRHFRHAAPCVCKPGTHWLCSLP</sequence>
<gene>
    <name evidence="1" type="ORF">PCOR1329_LOCUS22002</name>
</gene>
<keyword evidence="2" id="KW-1185">Reference proteome</keyword>
<reference evidence="1" key="1">
    <citation type="submission" date="2023-10" db="EMBL/GenBank/DDBJ databases">
        <authorList>
            <person name="Chen Y."/>
            <person name="Shah S."/>
            <person name="Dougan E. K."/>
            <person name="Thang M."/>
            <person name="Chan C."/>
        </authorList>
    </citation>
    <scope>NUCLEOTIDE SEQUENCE [LARGE SCALE GENOMIC DNA]</scope>
</reference>
<dbReference type="Proteomes" id="UP001189429">
    <property type="component" value="Unassembled WGS sequence"/>
</dbReference>
<accession>A0ABN9RN80</accession>
<evidence type="ECO:0000313" key="1">
    <source>
        <dbReference type="EMBL" id="CAK0820229.1"/>
    </source>
</evidence>